<organism evidence="2 3">
    <name type="scientific">Mytilus coruscus</name>
    <name type="common">Sea mussel</name>
    <dbReference type="NCBI Taxonomy" id="42192"/>
    <lineage>
        <taxon>Eukaryota</taxon>
        <taxon>Metazoa</taxon>
        <taxon>Spiralia</taxon>
        <taxon>Lophotrochozoa</taxon>
        <taxon>Mollusca</taxon>
        <taxon>Bivalvia</taxon>
        <taxon>Autobranchia</taxon>
        <taxon>Pteriomorphia</taxon>
        <taxon>Mytilida</taxon>
        <taxon>Mytiloidea</taxon>
        <taxon>Mytilidae</taxon>
        <taxon>Mytilinae</taxon>
        <taxon>Mytilus</taxon>
    </lineage>
</organism>
<name>A0A6J8EW77_MYTCO</name>
<keyword evidence="3" id="KW-1185">Reference proteome</keyword>
<reference evidence="2 3" key="1">
    <citation type="submission" date="2020-06" db="EMBL/GenBank/DDBJ databases">
        <authorList>
            <person name="Li R."/>
            <person name="Bekaert M."/>
        </authorList>
    </citation>
    <scope>NUCLEOTIDE SEQUENCE [LARGE SCALE GENOMIC DNA]</scope>
    <source>
        <strain evidence="3">wild</strain>
    </source>
</reference>
<dbReference type="AlphaFoldDB" id="A0A6J8EW77"/>
<protein>
    <recommendedName>
        <fullName evidence="4">MEGF10_11</fullName>
    </recommendedName>
</protein>
<accession>A0A6J8EW77</accession>
<keyword evidence="1" id="KW-1133">Transmembrane helix</keyword>
<keyword evidence="1" id="KW-0812">Transmembrane</keyword>
<evidence type="ECO:0008006" key="4">
    <source>
        <dbReference type="Google" id="ProtNLM"/>
    </source>
</evidence>
<dbReference type="OrthoDB" id="6208935at2759"/>
<dbReference type="Proteomes" id="UP000507470">
    <property type="component" value="Unassembled WGS sequence"/>
</dbReference>
<keyword evidence="1" id="KW-0472">Membrane</keyword>
<evidence type="ECO:0000313" key="3">
    <source>
        <dbReference type="Proteomes" id="UP000507470"/>
    </source>
</evidence>
<evidence type="ECO:0000256" key="1">
    <source>
        <dbReference type="SAM" id="Phobius"/>
    </source>
</evidence>
<evidence type="ECO:0000313" key="2">
    <source>
        <dbReference type="EMBL" id="CAC5424784.1"/>
    </source>
</evidence>
<gene>
    <name evidence="2" type="ORF">MCOR_56660</name>
</gene>
<dbReference type="EMBL" id="CACVKT020010065">
    <property type="protein sequence ID" value="CAC5424784.1"/>
    <property type="molecule type" value="Genomic_DNA"/>
</dbReference>
<sequence>MLVFACRLYDKNEYKFIANVDGIPKNTDLPNCGIELKWFVYCGGIAGFILLVGVCFACVQFRKRRQKPSTSITNDENKILRVSGKGNQNPPEQKKSMHIYHTIDDNILAGPNTNCYAYSEVIIESSSQKSKKSGTETACSYAQPYQSLVPETLEMHHYRCDHVNGCVSKFEIGESVAATTKTKDESLSVTARNNHFPYTLRRRQKPNTAITNDENRILRVSGKGNQNASEQKKSMHIYHTIDDNILVGPNANCYAYSEVMIESSIKKGQTSGTETACSNAQHAQQYQSLVPATMEMHHYDDKGNSLNGHNSTICEDGERNIEYCCSDYEDINGTCTECKIGFMSTMGKPCYHCPKNRFGERCLDRCNCSEIEERCDHVNGCVSKFEIGESVAATTKNKGISVTARNNHFYTLSGKFLIQKGNQNNTFFILERILRASGKENQNASEQKKSMHINHIIDDNILPGRNTNCYAYCEVMIESSSQKSKKCEAEAACGYAQHAQQYKT</sequence>
<proteinExistence type="predicted"/>
<feature type="transmembrane region" description="Helical" evidence="1">
    <location>
        <begin position="38"/>
        <end position="59"/>
    </location>
</feature>